<evidence type="ECO:0000256" key="1">
    <source>
        <dbReference type="ARBA" id="ARBA00004418"/>
    </source>
</evidence>
<feature type="chain" id="PRO_5032929385" evidence="4">
    <location>
        <begin position="22"/>
        <end position="319"/>
    </location>
</feature>
<dbReference type="Proteomes" id="UP000564885">
    <property type="component" value="Unassembled WGS sequence"/>
</dbReference>
<keyword evidence="7" id="KW-1185">Reference proteome</keyword>
<dbReference type="AlphaFoldDB" id="A0A849I486"/>
<sequence length="319" mass="34241">MKHLLVGLVLMAAFGSGAARAQSMVIATGVDPAFAAFYVANQAGIFKKNGLNVDLKTGPSGSTMASLVIGNQAQAAMSSEQGGIQNFNRSSDVVVVSEGTQMVGFHGLVARGHKTLDELKGKKIGVAKGTGGEAFWLAMLQNKGLKATDFQVVQVEAPEMIAALERGDIVGFAAWEPWLAKARRAVPNTVLVIDDVGIMSPRAFVYMNKPWVLKNGAAAETFLKSLMEASDIITKQPKEAAAYVAKQLNLDLDLTEELMPKVPSKFQLTQDSIKALQFAEGVLKEGGRLVKPVDYGKFIYPDLLKKLRPEAVSYEVPKS</sequence>
<evidence type="ECO:0000259" key="5">
    <source>
        <dbReference type="SMART" id="SM00062"/>
    </source>
</evidence>
<name>A0A849I486_9HYPH</name>
<dbReference type="PANTHER" id="PTHR30024:SF47">
    <property type="entry name" value="TAURINE-BINDING PERIPLASMIC PROTEIN"/>
    <property type="match status" value="1"/>
</dbReference>
<comment type="caution">
    <text evidence="6">The sequence shown here is derived from an EMBL/GenBank/DDBJ whole genome shotgun (WGS) entry which is preliminary data.</text>
</comment>
<evidence type="ECO:0000256" key="2">
    <source>
        <dbReference type="ARBA" id="ARBA00010742"/>
    </source>
</evidence>
<reference evidence="6 7" key="1">
    <citation type="submission" date="2020-04" db="EMBL/GenBank/DDBJ databases">
        <title>Enterovirga sp. isolate from soil.</title>
        <authorList>
            <person name="Chea S."/>
            <person name="Kim D.-U."/>
        </authorList>
    </citation>
    <scope>NUCLEOTIDE SEQUENCE [LARGE SCALE GENOMIC DNA]</scope>
    <source>
        <strain evidence="6 7">DB1703</strain>
    </source>
</reference>
<evidence type="ECO:0000313" key="7">
    <source>
        <dbReference type="Proteomes" id="UP000564885"/>
    </source>
</evidence>
<accession>A0A849I486</accession>
<evidence type="ECO:0000313" key="6">
    <source>
        <dbReference type="EMBL" id="NNM70877.1"/>
    </source>
</evidence>
<dbReference type="Gene3D" id="3.40.190.10">
    <property type="entry name" value="Periplasmic binding protein-like II"/>
    <property type="match status" value="2"/>
</dbReference>
<evidence type="ECO:0000256" key="4">
    <source>
        <dbReference type="SAM" id="SignalP"/>
    </source>
</evidence>
<comment type="subcellular location">
    <subcellularLocation>
        <location evidence="1">Periplasm</location>
    </subcellularLocation>
</comment>
<gene>
    <name evidence="6" type="ORF">HJG44_00515</name>
</gene>
<dbReference type="RefSeq" id="WP_171216406.1">
    <property type="nucleotide sequence ID" value="NZ_JABEPP010000001.1"/>
</dbReference>
<dbReference type="SMART" id="SM00062">
    <property type="entry name" value="PBPb"/>
    <property type="match status" value="1"/>
</dbReference>
<organism evidence="6 7">
    <name type="scientific">Enterovirga aerilata</name>
    <dbReference type="NCBI Taxonomy" id="2730920"/>
    <lineage>
        <taxon>Bacteria</taxon>
        <taxon>Pseudomonadati</taxon>
        <taxon>Pseudomonadota</taxon>
        <taxon>Alphaproteobacteria</taxon>
        <taxon>Hyphomicrobiales</taxon>
        <taxon>Methylobacteriaceae</taxon>
        <taxon>Enterovirga</taxon>
    </lineage>
</organism>
<dbReference type="EMBL" id="JABEPP010000001">
    <property type="protein sequence ID" value="NNM70877.1"/>
    <property type="molecule type" value="Genomic_DNA"/>
</dbReference>
<dbReference type="PANTHER" id="PTHR30024">
    <property type="entry name" value="ALIPHATIC SULFONATES-BINDING PROTEIN-RELATED"/>
    <property type="match status" value="1"/>
</dbReference>
<feature type="domain" description="Solute-binding protein family 3/N-terminal" evidence="5">
    <location>
        <begin position="25"/>
        <end position="237"/>
    </location>
</feature>
<dbReference type="InterPro" id="IPR015168">
    <property type="entry name" value="SsuA/THI5"/>
</dbReference>
<dbReference type="InterPro" id="IPR001638">
    <property type="entry name" value="Solute-binding_3/MltF_N"/>
</dbReference>
<evidence type="ECO:0000256" key="3">
    <source>
        <dbReference type="ARBA" id="ARBA00022729"/>
    </source>
</evidence>
<dbReference type="Pfam" id="PF09084">
    <property type="entry name" value="NMT1"/>
    <property type="match status" value="1"/>
</dbReference>
<feature type="signal peptide" evidence="4">
    <location>
        <begin position="1"/>
        <end position="21"/>
    </location>
</feature>
<dbReference type="SUPFAM" id="SSF53850">
    <property type="entry name" value="Periplasmic binding protein-like II"/>
    <property type="match status" value="1"/>
</dbReference>
<keyword evidence="3 4" id="KW-0732">Signal</keyword>
<proteinExistence type="inferred from homology"/>
<dbReference type="GO" id="GO:0042597">
    <property type="term" value="C:periplasmic space"/>
    <property type="evidence" value="ECO:0007669"/>
    <property type="project" value="UniProtKB-SubCell"/>
</dbReference>
<comment type="similarity">
    <text evidence="2">Belongs to the bacterial solute-binding protein SsuA/TauA family.</text>
</comment>
<protein>
    <submittedName>
        <fullName evidence="6">ABC transporter substrate-binding protein</fullName>
    </submittedName>
</protein>